<dbReference type="Gene3D" id="1.10.443.10">
    <property type="entry name" value="Intergrase catalytic core"/>
    <property type="match status" value="1"/>
</dbReference>
<accession>A0ABP6QAP3</accession>
<dbReference type="PROSITE" id="PS51898">
    <property type="entry name" value="TYR_RECOMBINASE"/>
    <property type="match status" value="1"/>
</dbReference>
<comment type="caution">
    <text evidence="9">The sequence shown here is derived from an EMBL/GenBank/DDBJ whole genome shotgun (WGS) entry which is preliminary data.</text>
</comment>
<dbReference type="EMBL" id="BAAAUV010000007">
    <property type="protein sequence ID" value="GAA3213962.1"/>
    <property type="molecule type" value="Genomic_DNA"/>
</dbReference>
<evidence type="ECO:0000313" key="10">
    <source>
        <dbReference type="Proteomes" id="UP001501237"/>
    </source>
</evidence>
<sequence>MTKTALDVPEDEPNGRKPGDKRRARGDGGLRWSESRQRWIGEITVGYTPAGKRIVKTASDPEKTKAHKKLRDMLRKHEDGLTIDFSHYTVEQAARAWLDEGLGDVVPRTVHKLTSLCTTHVIPDLGKRKLRDLKAQEVQVWLRKKAATYSTRMLRELHACLNRMIRHAMAQEVVFRNVMDVVKVPRGKDGRPSRSLTFAQAVEVLRASETHRMHGYIVVSLLTGARTEEMRELRWDHVELKGQPAALGLPETPPHIAVWRSVRAGGDTKTRKSRRTLALPARAIEALKQQRTRQLREKRAAGDRWVDTGLVFTSTVGTALDASHVRRDFRNAIKDAKGLVAGAWTPRELRHSFVSLLSDRGGLASDQIAKLVGHTTTATTETVYRHQIRPVIQTGATVMDQIFGAQSGS</sequence>
<dbReference type="PANTHER" id="PTHR30629:SF2">
    <property type="entry name" value="PROPHAGE INTEGRASE INTS-RELATED"/>
    <property type="match status" value="1"/>
</dbReference>
<dbReference type="InterPro" id="IPR010998">
    <property type="entry name" value="Integrase_recombinase_N"/>
</dbReference>
<evidence type="ECO:0000256" key="5">
    <source>
        <dbReference type="PROSITE-ProRule" id="PRU01248"/>
    </source>
</evidence>
<evidence type="ECO:0000256" key="4">
    <source>
        <dbReference type="ARBA" id="ARBA00023172"/>
    </source>
</evidence>
<evidence type="ECO:0000256" key="3">
    <source>
        <dbReference type="ARBA" id="ARBA00023125"/>
    </source>
</evidence>
<protein>
    <submittedName>
        <fullName evidence="9">Site-specific integrase</fullName>
    </submittedName>
</protein>
<dbReference type="Proteomes" id="UP001501237">
    <property type="component" value="Unassembled WGS sequence"/>
</dbReference>
<name>A0ABP6QAP3_9ACTN</name>
<evidence type="ECO:0000256" key="1">
    <source>
        <dbReference type="ARBA" id="ARBA00008857"/>
    </source>
</evidence>
<evidence type="ECO:0000259" key="7">
    <source>
        <dbReference type="PROSITE" id="PS51898"/>
    </source>
</evidence>
<evidence type="ECO:0000259" key="8">
    <source>
        <dbReference type="PROSITE" id="PS51900"/>
    </source>
</evidence>
<dbReference type="Pfam" id="PF22022">
    <property type="entry name" value="Phage_int_M"/>
    <property type="match status" value="1"/>
</dbReference>
<comment type="similarity">
    <text evidence="1">Belongs to the 'phage' integrase family.</text>
</comment>
<dbReference type="SUPFAM" id="SSF56349">
    <property type="entry name" value="DNA breaking-rejoining enzymes"/>
    <property type="match status" value="1"/>
</dbReference>
<evidence type="ECO:0000256" key="6">
    <source>
        <dbReference type="SAM" id="MobiDB-lite"/>
    </source>
</evidence>
<dbReference type="Gene3D" id="1.10.150.130">
    <property type="match status" value="1"/>
</dbReference>
<dbReference type="RefSeq" id="WP_344829181.1">
    <property type="nucleotide sequence ID" value="NZ_BAAAUV010000007.1"/>
</dbReference>
<dbReference type="Pfam" id="PF00589">
    <property type="entry name" value="Phage_integrase"/>
    <property type="match status" value="1"/>
</dbReference>
<evidence type="ECO:0000313" key="9">
    <source>
        <dbReference type="EMBL" id="GAA3213962.1"/>
    </source>
</evidence>
<dbReference type="InterPro" id="IPR002104">
    <property type="entry name" value="Integrase_catalytic"/>
</dbReference>
<feature type="domain" description="Core-binding (CB)" evidence="8">
    <location>
        <begin position="88"/>
        <end position="169"/>
    </location>
</feature>
<organism evidence="9 10">
    <name type="scientific">Actinocorallia longicatena</name>
    <dbReference type="NCBI Taxonomy" id="111803"/>
    <lineage>
        <taxon>Bacteria</taxon>
        <taxon>Bacillati</taxon>
        <taxon>Actinomycetota</taxon>
        <taxon>Actinomycetes</taxon>
        <taxon>Streptosporangiales</taxon>
        <taxon>Thermomonosporaceae</taxon>
        <taxon>Actinocorallia</taxon>
    </lineage>
</organism>
<keyword evidence="3 5" id="KW-0238">DNA-binding</keyword>
<keyword evidence="10" id="KW-1185">Reference proteome</keyword>
<dbReference type="InterPro" id="IPR011010">
    <property type="entry name" value="DNA_brk_join_enz"/>
</dbReference>
<dbReference type="InterPro" id="IPR053876">
    <property type="entry name" value="Phage_int_M"/>
</dbReference>
<keyword evidence="2" id="KW-0229">DNA integration</keyword>
<dbReference type="PROSITE" id="PS51900">
    <property type="entry name" value="CB"/>
    <property type="match status" value="1"/>
</dbReference>
<reference evidence="10" key="1">
    <citation type="journal article" date="2019" name="Int. J. Syst. Evol. Microbiol.">
        <title>The Global Catalogue of Microorganisms (GCM) 10K type strain sequencing project: providing services to taxonomists for standard genome sequencing and annotation.</title>
        <authorList>
            <consortium name="The Broad Institute Genomics Platform"/>
            <consortium name="The Broad Institute Genome Sequencing Center for Infectious Disease"/>
            <person name="Wu L."/>
            <person name="Ma J."/>
        </authorList>
    </citation>
    <scope>NUCLEOTIDE SEQUENCE [LARGE SCALE GENOMIC DNA]</scope>
    <source>
        <strain evidence="10">JCM 9377</strain>
    </source>
</reference>
<dbReference type="InterPro" id="IPR050808">
    <property type="entry name" value="Phage_Integrase"/>
</dbReference>
<gene>
    <name evidence="9" type="ORF">GCM10010468_34470</name>
</gene>
<feature type="domain" description="Tyr recombinase" evidence="7">
    <location>
        <begin position="191"/>
        <end position="400"/>
    </location>
</feature>
<keyword evidence="4" id="KW-0233">DNA recombination</keyword>
<feature type="region of interest" description="Disordered" evidence="6">
    <location>
        <begin position="1"/>
        <end position="31"/>
    </location>
</feature>
<dbReference type="InterPro" id="IPR044068">
    <property type="entry name" value="CB"/>
</dbReference>
<evidence type="ECO:0000256" key="2">
    <source>
        <dbReference type="ARBA" id="ARBA00022908"/>
    </source>
</evidence>
<dbReference type="PANTHER" id="PTHR30629">
    <property type="entry name" value="PROPHAGE INTEGRASE"/>
    <property type="match status" value="1"/>
</dbReference>
<proteinExistence type="inferred from homology"/>
<dbReference type="InterPro" id="IPR013762">
    <property type="entry name" value="Integrase-like_cat_sf"/>
</dbReference>